<dbReference type="Proteomes" id="UP000789707">
    <property type="component" value="Unassembled WGS sequence"/>
</dbReference>
<accession>A0ABM8Z859</accession>
<gene>
    <name evidence="1" type="ORF">WFA24289_01861</name>
</gene>
<dbReference type="SUPFAM" id="SSF56112">
    <property type="entry name" value="Protein kinase-like (PK-like)"/>
    <property type="match status" value="1"/>
</dbReference>
<evidence type="ECO:0000313" key="1">
    <source>
        <dbReference type="EMBL" id="CAH0417519.1"/>
    </source>
</evidence>
<keyword evidence="2" id="KW-1185">Reference proteome</keyword>
<evidence type="ECO:0000313" key="2">
    <source>
        <dbReference type="Proteomes" id="UP000789707"/>
    </source>
</evidence>
<dbReference type="RefSeq" id="WP_230097542.1">
    <property type="nucleotide sequence ID" value="NZ_CAKKNS010000011.1"/>
</dbReference>
<reference evidence="1 2" key="1">
    <citation type="submission" date="2021-11" db="EMBL/GenBank/DDBJ databases">
        <authorList>
            <person name="Depoorter E."/>
        </authorList>
    </citation>
    <scope>NUCLEOTIDE SEQUENCE [LARGE SCALE GENOMIC DNA]</scope>
    <source>
        <strain evidence="1 2">LMG 24289</strain>
    </source>
</reference>
<organism evidence="1 2">
    <name type="scientific">Periweissella fabaria</name>
    <dbReference type="NCBI Taxonomy" id="546157"/>
    <lineage>
        <taxon>Bacteria</taxon>
        <taxon>Bacillati</taxon>
        <taxon>Bacillota</taxon>
        <taxon>Bacilli</taxon>
        <taxon>Lactobacillales</taxon>
        <taxon>Lactobacillaceae</taxon>
        <taxon>Periweissella</taxon>
    </lineage>
</organism>
<evidence type="ECO:0008006" key="3">
    <source>
        <dbReference type="Google" id="ProtNLM"/>
    </source>
</evidence>
<dbReference type="InterPro" id="IPR011009">
    <property type="entry name" value="Kinase-like_dom_sf"/>
</dbReference>
<dbReference type="EMBL" id="CAKKNS010000011">
    <property type="protein sequence ID" value="CAH0417519.1"/>
    <property type="molecule type" value="Genomic_DNA"/>
</dbReference>
<sequence>MDMTVKQAYQSRSNNIVSNYNSEYVLKQGIPSKITSEYFWYKSMQQHFRAINFLPNVQLKSKKSYLLEAIEGHRMDEIFRSEISDEQRKKLLANILTLRNRYTIYQNEKKAYDKAQYVYIQTFMSRLHDWDEFRCVQNKKISVDQVLIPSFLELKVEILKMANEVITSVNKYWGIIHGDLNFTNIIFNREKIFLIDPRGSFGGQDSIFGDVRYDIAKLRQCYAGNYDLLASNSFIFSKLANYKFEYIFKYSLDFQLIQELDYIVGEGYSLRDLKIIEMIQFFSMIPLHNENAQRQILLYVQAMKYAHELLGNDVSHWCNYNDDAHIIEFLE</sequence>
<protein>
    <recommendedName>
        <fullName evidence="3">Aminoglycoside phosphotransferase domain-containing protein</fullName>
    </recommendedName>
</protein>
<comment type="caution">
    <text evidence="1">The sequence shown here is derived from an EMBL/GenBank/DDBJ whole genome shotgun (WGS) entry which is preliminary data.</text>
</comment>
<name>A0ABM8Z859_9LACO</name>
<proteinExistence type="predicted"/>